<dbReference type="Proteomes" id="UP001470230">
    <property type="component" value="Unassembled WGS sequence"/>
</dbReference>
<organism evidence="4 5">
    <name type="scientific">Tritrichomonas musculus</name>
    <dbReference type="NCBI Taxonomy" id="1915356"/>
    <lineage>
        <taxon>Eukaryota</taxon>
        <taxon>Metamonada</taxon>
        <taxon>Parabasalia</taxon>
        <taxon>Tritrichomonadida</taxon>
        <taxon>Tritrichomonadidae</taxon>
        <taxon>Tritrichomonas</taxon>
    </lineage>
</organism>
<keyword evidence="3" id="KW-0732">Signal</keyword>
<evidence type="ECO:0000256" key="1">
    <source>
        <dbReference type="SAM" id="MobiDB-lite"/>
    </source>
</evidence>
<keyword evidence="2" id="KW-0472">Membrane</keyword>
<proteinExistence type="predicted"/>
<keyword evidence="2" id="KW-0812">Transmembrane</keyword>
<sequence length="1426" mass="162058">MMHFLLIIMFFAKNATSFTFNMCDSKLCSEIFDEINFTLDFINNYYKQNSKNIIRVALTNGSDITFNLDGINHNIIFRINKTEYTPNIIIQTNRTEISYIVNIPRIYTSDFNVIIDNINEESDKTLFVFEEILFKSLSPKNPQKPLVLIGKNLDSLYFDAINQETIYLSGERIYIYTPSVHKSKIFFFFPVVIYSNRYASESCRVKLRHENNTRTTYRKNNIITVEKENGVILTFRTDSKRVEIEQDFGDNSTVTIEENLDQDDIIFPNFYTKNDNDNLPAIKGNWPFMKPSSIKEKYLSNGTILYGFSRDIYITGQYSIQTNFIQISNVHVSTYILNEKNTSIYYDRGFIGHNLTLKTKDDTNGICHIYGRPLFFTSQFENFIIIDSPGLTVYVRAMNKVRKVGPGTMIYEEIDNSNLEFNSTLNFKKGGTIINPFGFDYNETYKEIKNVFDEYNKTQTDTNLTNISDKANFYINFIKNKILDLTQIVNEKENKILNPIKINLTESDSKSEMKSTLFLMRKDIPLSALYTNALGKISDAVCVEEGTIDPSMWNIKIGKNLLHSFLVPIENGFDYYEEPEKNLKYLPSFSNTDFKSDLVLSEDEKCIGIQLKSIPKSSFEIIVYTSNSTFIEIFEKIEIISLLTPDDLDAYSNLKSKDSKNIILLILNDLPEGKSINLNKIQRNSNVFLIGFKTEYIEDIYEVINDISLLDHNEKNETYYQQLSEYLTKISSQYKKYLPKASVTFSSVQTFCIISVEYYGAQIRCTNFYSFFSTFSNIKSLSRSFNAQTLITDSLTYKLMSELNFVDVVLVFVSDDPFNLLNVDQIDFKENDWTFTLSSYYNKSGFELNKAMTYLIETSKIKGNLFIYSFKAECVFNAPENKKNQILKGLVLKSGFLSNFKIKDIPGIAILEDKEEEDKNIKNILSQFFIEEQNDGKITFEGFWDQVSSIEGIIEINTGDQPAIVENIPSIVASNLDVKSDKNIELTTQSEKIELSQIVSGSKTINFTNSNIDVTFSNLTFEGELPSLTLLINGVNSKVITDNLIIEEDSSAMVSSDIVIKNSIEIGPESSIAANSLSATNPEIIMKYRLNKNFGTIDDGIDPSSLICLYIGESGNADSIPDYAMYLGSVNVIKKFTASDHVNKCEEWKKKTKIESKSYPQFQGENAIIGVVCIHNEESSRLAINVTSIPEVEPDNPEQFLSSSDEIMSSIEQIVSSSDEFLYPTPEIADSTRQTEESSSENNAEIVNPSQQTEESSENNAEIADSTRQTEESSSENNAEIVNPSQQTEESSENNAEIADSTRQTEESSSENNTEIVNPSQQTESSSENNAEIVNPSQQTESSSENNVEIGDDSSKDGKKFPIAAIIGIVVGVIVIICIVSVLVWYFVYYRPKHKENSINEDKEVDENNNEISNDDYYEAGIVEYV</sequence>
<keyword evidence="2" id="KW-1133">Transmembrane helix</keyword>
<reference evidence="4 5" key="1">
    <citation type="submission" date="2024-04" db="EMBL/GenBank/DDBJ databases">
        <title>Tritrichomonas musculus Genome.</title>
        <authorList>
            <person name="Alves-Ferreira E."/>
            <person name="Grigg M."/>
            <person name="Lorenzi H."/>
            <person name="Galac M."/>
        </authorList>
    </citation>
    <scope>NUCLEOTIDE SEQUENCE [LARGE SCALE GENOMIC DNA]</scope>
    <source>
        <strain evidence="4 5">EAF2021</strain>
    </source>
</reference>
<evidence type="ECO:0000313" key="4">
    <source>
        <dbReference type="EMBL" id="KAK8865542.1"/>
    </source>
</evidence>
<feature type="region of interest" description="Disordered" evidence="1">
    <location>
        <begin position="1230"/>
        <end position="1356"/>
    </location>
</feature>
<keyword evidence="5" id="KW-1185">Reference proteome</keyword>
<feature type="transmembrane region" description="Helical" evidence="2">
    <location>
        <begin position="1363"/>
        <end position="1388"/>
    </location>
</feature>
<dbReference type="EMBL" id="JAPFFF010000016">
    <property type="protein sequence ID" value="KAK8865542.1"/>
    <property type="molecule type" value="Genomic_DNA"/>
</dbReference>
<gene>
    <name evidence="4" type="ORF">M9Y10_011098</name>
</gene>
<feature type="compositionally biased region" description="Polar residues" evidence="1">
    <location>
        <begin position="1275"/>
        <end position="1295"/>
    </location>
</feature>
<comment type="caution">
    <text evidence="4">The sequence shown here is derived from an EMBL/GenBank/DDBJ whole genome shotgun (WGS) entry which is preliminary data.</text>
</comment>
<evidence type="ECO:0000313" key="5">
    <source>
        <dbReference type="Proteomes" id="UP001470230"/>
    </source>
</evidence>
<feature type="chain" id="PRO_5045790845" evidence="3">
    <location>
        <begin position="18"/>
        <end position="1426"/>
    </location>
</feature>
<feature type="signal peptide" evidence="3">
    <location>
        <begin position="1"/>
        <end position="17"/>
    </location>
</feature>
<name>A0ABR2IMQ3_9EUKA</name>
<evidence type="ECO:0000256" key="2">
    <source>
        <dbReference type="SAM" id="Phobius"/>
    </source>
</evidence>
<protein>
    <submittedName>
        <fullName evidence="4">Uncharacterized protein</fullName>
    </submittedName>
</protein>
<evidence type="ECO:0000256" key="3">
    <source>
        <dbReference type="SAM" id="SignalP"/>
    </source>
</evidence>
<feature type="compositionally biased region" description="Polar residues" evidence="1">
    <location>
        <begin position="1240"/>
        <end position="1260"/>
    </location>
</feature>
<accession>A0ABR2IMQ3</accession>
<feature type="compositionally biased region" description="Polar residues" evidence="1">
    <location>
        <begin position="1316"/>
        <end position="1347"/>
    </location>
</feature>